<dbReference type="AlphaFoldDB" id="A0A7W6BYK2"/>
<dbReference type="Pfam" id="PF14559">
    <property type="entry name" value="TPR_19"/>
    <property type="match status" value="2"/>
</dbReference>
<evidence type="ECO:0000313" key="2">
    <source>
        <dbReference type="EMBL" id="MBB3939217.1"/>
    </source>
</evidence>
<proteinExistence type="predicted"/>
<dbReference type="InterPro" id="IPR011990">
    <property type="entry name" value="TPR-like_helical_dom_sf"/>
</dbReference>
<dbReference type="RefSeq" id="WP_183616040.1">
    <property type="nucleotide sequence ID" value="NZ_JACIDY010000002.1"/>
</dbReference>
<gene>
    <name evidence="2" type="ORF">GGR39_000857</name>
</gene>
<dbReference type="SUPFAM" id="SSF48452">
    <property type="entry name" value="TPR-like"/>
    <property type="match status" value="1"/>
</dbReference>
<feature type="signal peptide" evidence="1">
    <location>
        <begin position="1"/>
        <end position="22"/>
    </location>
</feature>
<dbReference type="Gene3D" id="1.25.40.10">
    <property type="entry name" value="Tetratricopeptide repeat domain"/>
    <property type="match status" value="2"/>
</dbReference>
<dbReference type="Proteomes" id="UP000561459">
    <property type="component" value="Unassembled WGS sequence"/>
</dbReference>
<evidence type="ECO:0000256" key="1">
    <source>
        <dbReference type="SAM" id="SignalP"/>
    </source>
</evidence>
<sequence length="231" mass="24352">MRAPLIAALILPLALLASQVAARQEEQASETSTRTLYLGLIGQARADGKPRAALAYLDDFERQHPDDREARILRVNCLLDLNQIDGARQALARIPADDRSAGALAVRGHVFTAQGQWGDAAQAYAAAQAASPADPFIANAHGYAQLRAGAGVQAVETLRRALDLVPDGAPANAVVRNNLALALTATGRSAEAAALLSRIRDTTERSRVQQELGREALRIAQAGGGIVPMAQ</sequence>
<dbReference type="EMBL" id="JACIDY010000002">
    <property type="protein sequence ID" value="MBB3939217.1"/>
    <property type="molecule type" value="Genomic_DNA"/>
</dbReference>
<organism evidence="2 3">
    <name type="scientific">Novosphingobium fluoreni</name>
    <dbReference type="NCBI Taxonomy" id="1391222"/>
    <lineage>
        <taxon>Bacteria</taxon>
        <taxon>Pseudomonadati</taxon>
        <taxon>Pseudomonadota</taxon>
        <taxon>Alphaproteobacteria</taxon>
        <taxon>Sphingomonadales</taxon>
        <taxon>Sphingomonadaceae</taxon>
        <taxon>Novosphingobium</taxon>
    </lineage>
</organism>
<name>A0A7W6BYK2_9SPHN</name>
<keyword evidence="3" id="KW-1185">Reference proteome</keyword>
<reference evidence="2 3" key="1">
    <citation type="submission" date="2020-08" db="EMBL/GenBank/DDBJ databases">
        <title>Genomic Encyclopedia of Type Strains, Phase IV (KMG-IV): sequencing the most valuable type-strain genomes for metagenomic binning, comparative biology and taxonomic classification.</title>
        <authorList>
            <person name="Goeker M."/>
        </authorList>
    </citation>
    <scope>NUCLEOTIDE SEQUENCE [LARGE SCALE GENOMIC DNA]</scope>
    <source>
        <strain evidence="2 3">DSM 27568</strain>
    </source>
</reference>
<accession>A0A7W6BYK2</accession>
<protein>
    <submittedName>
        <fullName evidence="2">Flp pilus assembly protein TadD</fullName>
    </submittedName>
</protein>
<keyword evidence="1" id="KW-0732">Signal</keyword>
<evidence type="ECO:0000313" key="3">
    <source>
        <dbReference type="Proteomes" id="UP000561459"/>
    </source>
</evidence>
<comment type="caution">
    <text evidence="2">The sequence shown here is derived from an EMBL/GenBank/DDBJ whole genome shotgun (WGS) entry which is preliminary data.</text>
</comment>
<feature type="chain" id="PRO_5030827787" evidence="1">
    <location>
        <begin position="23"/>
        <end position="231"/>
    </location>
</feature>